<dbReference type="CDD" id="cd00303">
    <property type="entry name" value="retropepsin_like"/>
    <property type="match status" value="1"/>
</dbReference>
<dbReference type="HOGENOM" id="CLU_1194729_0_0_1"/>
<organism evidence="2 3">
    <name type="scientific">Botryotinia fuckeliana (strain T4)</name>
    <name type="common">Noble rot fungus</name>
    <name type="synonym">Botrytis cinerea</name>
    <dbReference type="NCBI Taxonomy" id="999810"/>
    <lineage>
        <taxon>Eukaryota</taxon>
        <taxon>Fungi</taxon>
        <taxon>Dikarya</taxon>
        <taxon>Ascomycota</taxon>
        <taxon>Pezizomycotina</taxon>
        <taxon>Leotiomycetes</taxon>
        <taxon>Helotiales</taxon>
        <taxon>Sclerotiniaceae</taxon>
        <taxon>Botrytis</taxon>
    </lineage>
</organism>
<evidence type="ECO:0000313" key="2">
    <source>
        <dbReference type="EMBL" id="CCD42354.1"/>
    </source>
</evidence>
<evidence type="ECO:0000256" key="1">
    <source>
        <dbReference type="SAM" id="MobiDB-lite"/>
    </source>
</evidence>
<dbReference type="InParanoid" id="G2XN98"/>
<dbReference type="InterPro" id="IPR021109">
    <property type="entry name" value="Peptidase_aspartic_dom_sf"/>
</dbReference>
<proteinExistence type="predicted"/>
<gene>
    <name evidence="2" type="ORF">BofuT4_P014820.1</name>
</gene>
<feature type="compositionally biased region" description="Basic and acidic residues" evidence="1">
    <location>
        <begin position="189"/>
        <end position="206"/>
    </location>
</feature>
<dbReference type="Gene3D" id="2.40.70.10">
    <property type="entry name" value="Acid Proteases"/>
    <property type="match status" value="1"/>
</dbReference>
<name>G2XN98_BOTF4</name>
<evidence type="ECO:0000313" key="3">
    <source>
        <dbReference type="Proteomes" id="UP000008177"/>
    </source>
</evidence>
<dbReference type="Proteomes" id="UP000008177">
    <property type="component" value="Unplaced contigs"/>
</dbReference>
<dbReference type="OrthoDB" id="5428705at2759"/>
<protein>
    <submittedName>
        <fullName evidence="2">Uncharacterized protein</fullName>
    </submittedName>
</protein>
<reference evidence="3" key="1">
    <citation type="journal article" date="2011" name="PLoS Genet.">
        <title>Genomic analysis of the necrotrophic fungal pathogens Sclerotinia sclerotiorum and Botrytis cinerea.</title>
        <authorList>
            <person name="Amselem J."/>
            <person name="Cuomo C.A."/>
            <person name="van Kan J.A."/>
            <person name="Viaud M."/>
            <person name="Benito E.P."/>
            <person name="Couloux A."/>
            <person name="Coutinho P.M."/>
            <person name="de Vries R.P."/>
            <person name="Dyer P.S."/>
            <person name="Fillinger S."/>
            <person name="Fournier E."/>
            <person name="Gout L."/>
            <person name="Hahn M."/>
            <person name="Kohn L."/>
            <person name="Lapalu N."/>
            <person name="Plummer K.M."/>
            <person name="Pradier J.M."/>
            <person name="Quevillon E."/>
            <person name="Sharon A."/>
            <person name="Simon A."/>
            <person name="ten Have A."/>
            <person name="Tudzynski B."/>
            <person name="Tudzynski P."/>
            <person name="Wincker P."/>
            <person name="Andrew M."/>
            <person name="Anthouard V."/>
            <person name="Beever R.E."/>
            <person name="Beffa R."/>
            <person name="Benoit I."/>
            <person name="Bouzid O."/>
            <person name="Brault B."/>
            <person name="Chen Z."/>
            <person name="Choquer M."/>
            <person name="Collemare J."/>
            <person name="Cotton P."/>
            <person name="Danchin E.G."/>
            <person name="Da Silva C."/>
            <person name="Gautier A."/>
            <person name="Giraud C."/>
            <person name="Giraud T."/>
            <person name="Gonzalez C."/>
            <person name="Grossetete S."/>
            <person name="Guldener U."/>
            <person name="Henrissat B."/>
            <person name="Howlett B.J."/>
            <person name="Kodira C."/>
            <person name="Kretschmer M."/>
            <person name="Lappartient A."/>
            <person name="Leroch M."/>
            <person name="Levis C."/>
            <person name="Mauceli E."/>
            <person name="Neuveglise C."/>
            <person name="Oeser B."/>
            <person name="Pearson M."/>
            <person name="Poulain J."/>
            <person name="Poussereau N."/>
            <person name="Quesneville H."/>
            <person name="Rascle C."/>
            <person name="Schumacher J."/>
            <person name="Segurens B."/>
            <person name="Sexton A."/>
            <person name="Silva E."/>
            <person name="Sirven C."/>
            <person name="Soanes D.M."/>
            <person name="Talbot N.J."/>
            <person name="Templeton M."/>
            <person name="Yandava C."/>
            <person name="Yarden O."/>
            <person name="Zeng Q."/>
            <person name="Rollins J.A."/>
            <person name="Lebrun M.H."/>
            <person name="Dickman M."/>
        </authorList>
    </citation>
    <scope>NUCLEOTIDE SEQUENCE [LARGE SCALE GENOMIC DNA]</scope>
    <source>
        <strain evidence="3">T4</strain>
    </source>
</reference>
<dbReference type="EMBL" id="FQ790245">
    <property type="protein sequence ID" value="CCD42354.1"/>
    <property type="molecule type" value="Genomic_DNA"/>
</dbReference>
<sequence length="232" mass="26392">MSRDPLYLRSINSKSLRISTEISLAPNVIIPLGSLIDSGAAGYGFIDRKVVSELRIPTRPLPYTRYLLLADGKPSDVLSQYALLDIRINDHREIGLFYVTTLSTADPMILGLPWLQRHNPSIDWSAMTLRFTSTYCSRYCCPASTMATTVPDIANTHKITSQETRSETSLYGRSHRRKLREYLVTTSRSIHDPRTHRDPKRSEKPRYHQSQSSARTESIPHSLYQRRSGNPS</sequence>
<feature type="region of interest" description="Disordered" evidence="1">
    <location>
        <begin position="184"/>
        <end position="232"/>
    </location>
</feature>
<dbReference type="STRING" id="999810.G2XN98"/>
<dbReference type="AlphaFoldDB" id="G2XN98"/>
<accession>G2XN98</accession>